<evidence type="ECO:0000313" key="3">
    <source>
        <dbReference type="Proteomes" id="UP000014760"/>
    </source>
</evidence>
<evidence type="ECO:0000313" key="2">
    <source>
        <dbReference type="EnsemblMetazoa" id="CapteP212357"/>
    </source>
</evidence>
<dbReference type="Proteomes" id="UP000014760">
    <property type="component" value="Unassembled WGS sequence"/>
</dbReference>
<organism evidence="1">
    <name type="scientific">Capitella teleta</name>
    <name type="common">Polychaete worm</name>
    <dbReference type="NCBI Taxonomy" id="283909"/>
    <lineage>
        <taxon>Eukaryota</taxon>
        <taxon>Metazoa</taxon>
        <taxon>Spiralia</taxon>
        <taxon>Lophotrochozoa</taxon>
        <taxon>Annelida</taxon>
        <taxon>Polychaeta</taxon>
        <taxon>Sedentaria</taxon>
        <taxon>Scolecida</taxon>
        <taxon>Capitellidae</taxon>
        <taxon>Capitella</taxon>
    </lineage>
</organism>
<dbReference type="EMBL" id="AMQN01033994">
    <property type="status" value="NOT_ANNOTATED_CDS"/>
    <property type="molecule type" value="Genomic_DNA"/>
</dbReference>
<dbReference type="AlphaFoldDB" id="R7T4A1"/>
<dbReference type="EnsemblMetazoa" id="CapteT212357">
    <property type="protein sequence ID" value="CapteP212357"/>
    <property type="gene ID" value="CapteG212357"/>
</dbReference>
<evidence type="ECO:0000313" key="1">
    <source>
        <dbReference type="EMBL" id="ELT87782.1"/>
    </source>
</evidence>
<dbReference type="EMBL" id="KB312169">
    <property type="protein sequence ID" value="ELT87782.1"/>
    <property type="molecule type" value="Genomic_DNA"/>
</dbReference>
<keyword evidence="3" id="KW-1185">Reference proteome</keyword>
<sequence>MFKRQKNFVTALIGQTRSKFYCNKIEECQGDQKSLFHVADRLLHRKTADSCDIAAEKMSDFFMKKIRDIWEELQCHDDGNEEMPLGDPVSRTPPKLEVLSPAGIEEVVRIIKTMSNATCDLDPMPTSLVKQQLDVLAPLITAVRN</sequence>
<proteinExistence type="predicted"/>
<reference evidence="3" key="1">
    <citation type="submission" date="2012-12" db="EMBL/GenBank/DDBJ databases">
        <authorList>
            <person name="Hellsten U."/>
            <person name="Grimwood J."/>
            <person name="Chapman J.A."/>
            <person name="Shapiro H."/>
            <person name="Aerts A."/>
            <person name="Otillar R.P."/>
            <person name="Terry A.Y."/>
            <person name="Boore J.L."/>
            <person name="Simakov O."/>
            <person name="Marletaz F."/>
            <person name="Cho S.-J."/>
            <person name="Edsinger-Gonzales E."/>
            <person name="Havlak P."/>
            <person name="Kuo D.-H."/>
            <person name="Larsson T."/>
            <person name="Lv J."/>
            <person name="Arendt D."/>
            <person name="Savage R."/>
            <person name="Osoegawa K."/>
            <person name="de Jong P."/>
            <person name="Lindberg D.R."/>
            <person name="Seaver E.C."/>
            <person name="Weisblat D.A."/>
            <person name="Putnam N.H."/>
            <person name="Grigoriev I.V."/>
            <person name="Rokhsar D.S."/>
        </authorList>
    </citation>
    <scope>NUCLEOTIDE SEQUENCE</scope>
    <source>
        <strain evidence="3">I ESC-2004</strain>
    </source>
</reference>
<gene>
    <name evidence="1" type="ORF">CAPTEDRAFT_212357</name>
</gene>
<dbReference type="STRING" id="283909.R7T4A1"/>
<name>R7T4A1_CAPTE</name>
<reference evidence="2" key="3">
    <citation type="submission" date="2015-06" db="UniProtKB">
        <authorList>
            <consortium name="EnsemblMetazoa"/>
        </authorList>
    </citation>
    <scope>IDENTIFICATION</scope>
</reference>
<accession>R7T4A1</accession>
<protein>
    <submittedName>
        <fullName evidence="1 2">Uncharacterized protein</fullName>
    </submittedName>
</protein>
<dbReference type="OrthoDB" id="6158911at2759"/>
<dbReference type="EMBL" id="AMQN01033993">
    <property type="status" value="NOT_ANNOTATED_CDS"/>
    <property type="molecule type" value="Genomic_DNA"/>
</dbReference>
<reference evidence="1 3" key="2">
    <citation type="journal article" date="2013" name="Nature">
        <title>Insights into bilaterian evolution from three spiralian genomes.</title>
        <authorList>
            <person name="Simakov O."/>
            <person name="Marletaz F."/>
            <person name="Cho S.J."/>
            <person name="Edsinger-Gonzales E."/>
            <person name="Havlak P."/>
            <person name="Hellsten U."/>
            <person name="Kuo D.H."/>
            <person name="Larsson T."/>
            <person name="Lv J."/>
            <person name="Arendt D."/>
            <person name="Savage R."/>
            <person name="Osoegawa K."/>
            <person name="de Jong P."/>
            <person name="Grimwood J."/>
            <person name="Chapman J.A."/>
            <person name="Shapiro H."/>
            <person name="Aerts A."/>
            <person name="Otillar R.P."/>
            <person name="Terry A.Y."/>
            <person name="Boore J.L."/>
            <person name="Grigoriev I.V."/>
            <person name="Lindberg D.R."/>
            <person name="Seaver E.C."/>
            <person name="Weisblat D.A."/>
            <person name="Putnam N.H."/>
            <person name="Rokhsar D.S."/>
        </authorList>
    </citation>
    <scope>NUCLEOTIDE SEQUENCE</scope>
    <source>
        <strain evidence="1 3">I ESC-2004</strain>
    </source>
</reference>
<dbReference type="HOGENOM" id="CLU_1788695_0_0_1"/>